<evidence type="ECO:0000256" key="1">
    <source>
        <dbReference type="ARBA" id="ARBA00022448"/>
    </source>
</evidence>
<dbReference type="Pfam" id="PF00005">
    <property type="entry name" value="ABC_tran"/>
    <property type="match status" value="1"/>
</dbReference>
<dbReference type="CDD" id="cd03301">
    <property type="entry name" value="ABC_MalK_N"/>
    <property type="match status" value="1"/>
</dbReference>
<dbReference type="FunFam" id="3.40.50.300:FF:000042">
    <property type="entry name" value="Maltose/maltodextrin ABC transporter, ATP-binding protein"/>
    <property type="match status" value="1"/>
</dbReference>
<keyword evidence="2" id="KW-0547">Nucleotide-binding</keyword>
<keyword evidence="3 5" id="KW-0067">ATP-binding</keyword>
<reference evidence="6" key="1">
    <citation type="submission" date="2016-06" db="EMBL/GenBank/DDBJ databases">
        <authorList>
            <person name="Rodrigo-Torres L."/>
            <person name="Arahal D.R."/>
        </authorList>
    </citation>
    <scope>NUCLEOTIDE SEQUENCE [LARGE SCALE GENOMIC DNA]</scope>
    <source>
        <strain evidence="6">CECT 7224</strain>
    </source>
</reference>
<sequence>MASVTFKNLIKNYGETQVVKDIDLEVKHGEFIVLLGPSGCGKSTTLRMLAGLEEISGGEIYIDDLMVNELHPIERNIAMVFQSYALYPHMTVGENIGFSLENMKIDKATRKEMVADVAKVLELTSLLDRKPKELSGGQRQRVAMGRAMVRTPEVFLFDEPLSNLDAKLRGQMRKEIRALHEKVKTTVIYVTHDQVEAMTLADRIVILNNGVIEQVGTPKEIFEQPKSQFVARFIGSPEINVFDTNTTEINLSLPDVDLSADIESIGIRPQDFSLYQDDIESEVCRSLNVTVIGSEVLGSVIHLDCLFNGKKVVVETHYIEELIEGDITIYFDKRKAHYFDKNKITTLQ</sequence>
<evidence type="ECO:0000256" key="2">
    <source>
        <dbReference type="ARBA" id="ARBA00022741"/>
    </source>
</evidence>
<dbReference type="InterPro" id="IPR003439">
    <property type="entry name" value="ABC_transporter-like_ATP-bd"/>
</dbReference>
<dbReference type="Gene3D" id="2.40.50.140">
    <property type="entry name" value="Nucleic acid-binding proteins"/>
    <property type="match status" value="1"/>
</dbReference>
<dbReference type="Proteomes" id="UP000092819">
    <property type="component" value="Unassembled WGS sequence"/>
</dbReference>
<dbReference type="GO" id="GO:0140359">
    <property type="term" value="F:ABC-type transporter activity"/>
    <property type="evidence" value="ECO:0007669"/>
    <property type="project" value="InterPro"/>
</dbReference>
<dbReference type="InterPro" id="IPR003593">
    <property type="entry name" value="AAA+_ATPase"/>
</dbReference>
<dbReference type="NCBIfam" id="NF008653">
    <property type="entry name" value="PRK11650.1"/>
    <property type="match status" value="1"/>
</dbReference>
<dbReference type="Gene3D" id="3.40.50.300">
    <property type="entry name" value="P-loop containing nucleotide triphosphate hydrolases"/>
    <property type="match status" value="1"/>
</dbReference>
<evidence type="ECO:0000256" key="3">
    <source>
        <dbReference type="ARBA" id="ARBA00022840"/>
    </source>
</evidence>
<dbReference type="InterPro" id="IPR008995">
    <property type="entry name" value="Mo/tungstate-bd_C_term_dom"/>
</dbReference>
<gene>
    <name evidence="5" type="primary">ugpC_5</name>
    <name evidence="5" type="ORF">VCE7224_03178</name>
</gene>
<dbReference type="EMBL" id="FLQZ01000070">
    <property type="protein sequence ID" value="SBT14416.1"/>
    <property type="molecule type" value="Genomic_DNA"/>
</dbReference>
<organism evidence="5 6">
    <name type="scientific">Vibrio celticus</name>
    <dbReference type="NCBI Taxonomy" id="446372"/>
    <lineage>
        <taxon>Bacteria</taxon>
        <taxon>Pseudomonadati</taxon>
        <taxon>Pseudomonadota</taxon>
        <taxon>Gammaproteobacteria</taxon>
        <taxon>Vibrionales</taxon>
        <taxon>Vibrionaceae</taxon>
        <taxon>Vibrio</taxon>
    </lineage>
</organism>
<evidence type="ECO:0000313" key="5">
    <source>
        <dbReference type="EMBL" id="SBT14416.1"/>
    </source>
</evidence>
<dbReference type="SUPFAM" id="SSF50331">
    <property type="entry name" value="MOP-like"/>
    <property type="match status" value="1"/>
</dbReference>
<evidence type="ECO:0000259" key="4">
    <source>
        <dbReference type="PROSITE" id="PS50893"/>
    </source>
</evidence>
<feature type="domain" description="ABC transporter" evidence="4">
    <location>
        <begin position="4"/>
        <end position="234"/>
    </location>
</feature>
<name>A0A1C3JGU2_9VIBR</name>
<dbReference type="GO" id="GO:0016887">
    <property type="term" value="F:ATP hydrolysis activity"/>
    <property type="evidence" value="ECO:0007669"/>
    <property type="project" value="InterPro"/>
</dbReference>
<dbReference type="EC" id="3.6.3.20" evidence="5"/>
<dbReference type="Gene3D" id="2.40.50.100">
    <property type="match status" value="1"/>
</dbReference>
<dbReference type="PROSITE" id="PS00211">
    <property type="entry name" value="ABC_TRANSPORTER_1"/>
    <property type="match status" value="1"/>
</dbReference>
<protein>
    <submittedName>
        <fullName evidence="5">sn-glycerol-3-phosphate import ATP-binding protein UgpC</fullName>
        <ecNumber evidence="5">3.6.3.20</ecNumber>
    </submittedName>
</protein>
<dbReference type="SUPFAM" id="SSF52540">
    <property type="entry name" value="P-loop containing nucleoside triphosphate hydrolases"/>
    <property type="match status" value="1"/>
</dbReference>
<dbReference type="InterPro" id="IPR027417">
    <property type="entry name" value="P-loop_NTPase"/>
</dbReference>
<accession>A0A1C3JGU2</accession>
<dbReference type="GO" id="GO:0005524">
    <property type="term" value="F:ATP binding"/>
    <property type="evidence" value="ECO:0007669"/>
    <property type="project" value="UniProtKB-KW"/>
</dbReference>
<dbReference type="RefSeq" id="WP_065676996.1">
    <property type="nucleotide sequence ID" value="NZ_AP025464.1"/>
</dbReference>
<keyword evidence="5" id="KW-0378">Hydrolase</keyword>
<proteinExistence type="predicted"/>
<dbReference type="PANTHER" id="PTHR43875:SF10">
    <property type="entry name" value="BLL2173 PROTEIN"/>
    <property type="match status" value="1"/>
</dbReference>
<keyword evidence="6" id="KW-1185">Reference proteome</keyword>
<dbReference type="InterPro" id="IPR017871">
    <property type="entry name" value="ABC_transporter-like_CS"/>
</dbReference>
<keyword evidence="1" id="KW-0813">Transport</keyword>
<dbReference type="PROSITE" id="PS50893">
    <property type="entry name" value="ABC_TRANSPORTER_2"/>
    <property type="match status" value="1"/>
</dbReference>
<dbReference type="AlphaFoldDB" id="A0A1C3JGU2"/>
<dbReference type="InterPro" id="IPR015855">
    <property type="entry name" value="ABC_transpr_MalK-like"/>
</dbReference>
<dbReference type="GO" id="GO:0008643">
    <property type="term" value="P:carbohydrate transport"/>
    <property type="evidence" value="ECO:0007669"/>
    <property type="project" value="InterPro"/>
</dbReference>
<dbReference type="InterPro" id="IPR012340">
    <property type="entry name" value="NA-bd_OB-fold"/>
</dbReference>
<evidence type="ECO:0000313" key="6">
    <source>
        <dbReference type="Proteomes" id="UP000092819"/>
    </source>
</evidence>
<dbReference type="PANTHER" id="PTHR43875">
    <property type="entry name" value="MALTODEXTRIN IMPORT ATP-BINDING PROTEIN MSMX"/>
    <property type="match status" value="1"/>
</dbReference>
<dbReference type="GO" id="GO:0055052">
    <property type="term" value="C:ATP-binding cassette (ABC) transporter complex, substrate-binding subunit-containing"/>
    <property type="evidence" value="ECO:0007669"/>
    <property type="project" value="TreeGrafter"/>
</dbReference>
<dbReference type="SMART" id="SM00382">
    <property type="entry name" value="AAA"/>
    <property type="match status" value="1"/>
</dbReference>
<dbReference type="InterPro" id="IPR047641">
    <property type="entry name" value="ABC_transpr_MalK/UgpC-like"/>
</dbReference>